<protein>
    <submittedName>
        <fullName evidence="2">DUF1566 domain-containing protein</fullName>
    </submittedName>
</protein>
<feature type="domain" description="Lcl C-terminal" evidence="1">
    <location>
        <begin position="22"/>
        <end position="147"/>
    </location>
</feature>
<dbReference type="Proteomes" id="UP001196980">
    <property type="component" value="Unassembled WGS sequence"/>
</dbReference>
<accession>A0ABS6S1U1</accession>
<feature type="non-terminal residue" evidence="2">
    <location>
        <position position="1"/>
    </location>
</feature>
<comment type="caution">
    <text evidence="2">The sequence shown here is derived from an EMBL/GenBank/DDBJ whole genome shotgun (WGS) entry which is preliminary data.</text>
</comment>
<evidence type="ECO:0000313" key="3">
    <source>
        <dbReference type="Proteomes" id="UP001196980"/>
    </source>
</evidence>
<gene>
    <name evidence="2" type="ORF">HWQ67_12435</name>
</gene>
<dbReference type="PANTHER" id="PTHR46580">
    <property type="entry name" value="SENSOR KINASE-RELATED"/>
    <property type="match status" value="1"/>
</dbReference>
<keyword evidence="3" id="KW-1185">Reference proteome</keyword>
<dbReference type="InterPro" id="IPR011460">
    <property type="entry name" value="Lcl_C"/>
</dbReference>
<dbReference type="Pfam" id="PF13517">
    <property type="entry name" value="FG-GAP_3"/>
    <property type="match status" value="1"/>
</dbReference>
<dbReference type="InterPro" id="IPR013517">
    <property type="entry name" value="FG-GAP"/>
</dbReference>
<sequence>DGAIQKGAAWPNPRFTDNGDYTVTDNLTGLLWGKDAGTSAIGSCKGGIKTWQEALDYVTCLNNSNHLGHSDWRLPNINELESLIDSATSKPALPSGHPFTNVQTTHYWSSTTYALDTTQAWYVVISSGSVGAVGKASSENGYAWIVRDGKAWAFGRAFVWSSGQTKSYTAHDDGALHKGVAWSNPRFTDNGNQTVTDTLTGLVWVKDASTPTLDACTGGGKTWQGALDYVACLNSAKYQGSNHWRLPNRKELRSLFDYGMSNPALSSGHPFINAQAANYWSSTTNADATSGAWSASMKGGDVSATAKDGNYYNVLAVHDGYNRRAKSDFDGDGHSDVLWRNSTTGDVYIWLMDGKAISGGSFVVKGVPTDWDIKGIGDFNGDGRADIIWQNAAGDVYIWVMDGTTIKSGGYVVKGMPSQWMFTGLGDFNGDGRTDIMWRNSSTGDIYVWLMDGATKSDGGYVVRGMPSEWVVRAVADLNGDGNSDILWQNTKTGDVAAWLMSGMSMSSGNYVAQAVPNTWQIKAVEDFDGDDRADILWQDTATGDVATWFMSGVGIAKSGYVIKNVSAPWQFQTTADYNGDGKTDMLWRNTTTGDVYLHTLDGLNITGGGYITLGLPNDWQMR</sequence>
<reference evidence="2 3" key="1">
    <citation type="journal article" date="2020" name="J Geophys Res Biogeosci">
        <title>Magnetotaxis as an Adaptation to Enable Bacterial Shuttling of Microbial Sulfur and Sulfur Cycling Across Aquatic Oxic#Anoxic Interfaces.</title>
        <authorList>
            <person name="Li J."/>
            <person name="Liu P."/>
            <person name="Wang J."/>
            <person name="Roberts A.P."/>
            <person name="Pan Y."/>
        </authorList>
    </citation>
    <scope>NUCLEOTIDE SEQUENCE [LARGE SCALE GENOMIC DNA]</scope>
    <source>
        <strain evidence="2 3">MYR-1_YQ</strain>
    </source>
</reference>
<name>A0ABS6S1U1_9BACT</name>
<dbReference type="Pfam" id="PF07603">
    <property type="entry name" value="Lcl_C"/>
    <property type="match status" value="2"/>
</dbReference>
<organism evidence="2 3">
    <name type="scientific">Candidatus Magnetobacterium casense</name>
    <dbReference type="NCBI Taxonomy" id="1455061"/>
    <lineage>
        <taxon>Bacteria</taxon>
        <taxon>Pseudomonadati</taxon>
        <taxon>Nitrospirota</taxon>
        <taxon>Thermodesulfovibrionia</taxon>
        <taxon>Thermodesulfovibrionales</taxon>
        <taxon>Candidatus Magnetobacteriaceae</taxon>
        <taxon>Candidatus Magnetobacterium</taxon>
    </lineage>
</organism>
<proteinExistence type="predicted"/>
<dbReference type="PANTHER" id="PTHR46580:SF2">
    <property type="entry name" value="MAM DOMAIN-CONTAINING PROTEIN"/>
    <property type="match status" value="1"/>
</dbReference>
<evidence type="ECO:0000313" key="2">
    <source>
        <dbReference type="EMBL" id="MBV6342393.1"/>
    </source>
</evidence>
<evidence type="ECO:0000259" key="1">
    <source>
        <dbReference type="Pfam" id="PF07603"/>
    </source>
</evidence>
<dbReference type="RefSeq" id="WP_218253011.1">
    <property type="nucleotide sequence ID" value="NZ_JABXWD010000249.1"/>
</dbReference>
<dbReference type="EMBL" id="JABXWD010000249">
    <property type="protein sequence ID" value="MBV6342393.1"/>
    <property type="molecule type" value="Genomic_DNA"/>
</dbReference>
<feature type="domain" description="Lcl C-terminal" evidence="1">
    <location>
        <begin position="193"/>
        <end position="316"/>
    </location>
</feature>